<dbReference type="Pfam" id="PF25989">
    <property type="entry name" value="YknX_C"/>
    <property type="match status" value="1"/>
</dbReference>
<dbReference type="PANTHER" id="PTHR30469:SF33">
    <property type="entry name" value="SLR1207 PROTEIN"/>
    <property type="match status" value="1"/>
</dbReference>
<organism evidence="5 6">
    <name type="scientific">Dehalobacter restrictus</name>
    <dbReference type="NCBI Taxonomy" id="55583"/>
    <lineage>
        <taxon>Bacteria</taxon>
        <taxon>Bacillati</taxon>
        <taxon>Bacillota</taxon>
        <taxon>Clostridia</taxon>
        <taxon>Eubacteriales</taxon>
        <taxon>Desulfitobacteriaceae</taxon>
        <taxon>Dehalobacter</taxon>
    </lineage>
</organism>
<dbReference type="Pfam" id="PF25954">
    <property type="entry name" value="Beta-barrel_RND_2"/>
    <property type="match status" value="1"/>
</dbReference>
<dbReference type="SUPFAM" id="SSF111369">
    <property type="entry name" value="HlyD-like secretion proteins"/>
    <property type="match status" value="1"/>
</dbReference>
<name>A0A857DM55_9FIRM</name>
<dbReference type="Gene3D" id="2.40.420.20">
    <property type="match status" value="1"/>
</dbReference>
<dbReference type="GO" id="GO:1990281">
    <property type="term" value="C:efflux pump complex"/>
    <property type="evidence" value="ECO:0007669"/>
    <property type="project" value="TreeGrafter"/>
</dbReference>
<dbReference type="InterPro" id="IPR058637">
    <property type="entry name" value="YknX-like_C"/>
</dbReference>
<dbReference type="InterPro" id="IPR006143">
    <property type="entry name" value="RND_pump_MFP"/>
</dbReference>
<evidence type="ECO:0000313" key="5">
    <source>
        <dbReference type="EMBL" id="QHA01532.1"/>
    </source>
</evidence>
<feature type="coiled-coil region" evidence="2">
    <location>
        <begin position="187"/>
        <end position="214"/>
    </location>
</feature>
<dbReference type="InterPro" id="IPR058792">
    <property type="entry name" value="Beta-barrel_RND_2"/>
</dbReference>
<dbReference type="Gene3D" id="2.40.30.170">
    <property type="match status" value="1"/>
</dbReference>
<evidence type="ECO:0000256" key="2">
    <source>
        <dbReference type="SAM" id="Coils"/>
    </source>
</evidence>
<evidence type="ECO:0000313" key="6">
    <source>
        <dbReference type="Proteomes" id="UP000430508"/>
    </source>
</evidence>
<dbReference type="Gene3D" id="1.10.287.470">
    <property type="entry name" value="Helix hairpin bin"/>
    <property type="match status" value="1"/>
</dbReference>
<dbReference type="Gene3D" id="2.40.50.100">
    <property type="match status" value="1"/>
</dbReference>
<dbReference type="RefSeq" id="WP_158208554.1">
    <property type="nucleotide sequence ID" value="NZ_CP046996.1"/>
</dbReference>
<feature type="domain" description="CusB-like beta-barrel" evidence="3">
    <location>
        <begin position="247"/>
        <end position="319"/>
    </location>
</feature>
<accession>A0A857DM55</accession>
<dbReference type="GO" id="GO:0015562">
    <property type="term" value="F:efflux transmembrane transporter activity"/>
    <property type="evidence" value="ECO:0007669"/>
    <property type="project" value="InterPro"/>
</dbReference>
<dbReference type="Proteomes" id="UP000430508">
    <property type="component" value="Chromosome"/>
</dbReference>
<evidence type="ECO:0000259" key="3">
    <source>
        <dbReference type="Pfam" id="PF25954"/>
    </source>
</evidence>
<evidence type="ECO:0000256" key="1">
    <source>
        <dbReference type="ARBA" id="ARBA00009477"/>
    </source>
</evidence>
<feature type="domain" description="YknX-like C-terminal permuted SH3-like" evidence="4">
    <location>
        <begin position="326"/>
        <end position="394"/>
    </location>
</feature>
<dbReference type="NCBIfam" id="TIGR01730">
    <property type="entry name" value="RND_mfp"/>
    <property type="match status" value="1"/>
</dbReference>
<comment type="similarity">
    <text evidence="1">Belongs to the membrane fusion protein (MFP) (TC 8.A.1) family.</text>
</comment>
<keyword evidence="2" id="KW-0175">Coiled coil</keyword>
<dbReference type="PANTHER" id="PTHR30469">
    <property type="entry name" value="MULTIDRUG RESISTANCE PROTEIN MDTA"/>
    <property type="match status" value="1"/>
</dbReference>
<dbReference type="EMBL" id="CP046996">
    <property type="protein sequence ID" value="QHA01532.1"/>
    <property type="molecule type" value="Genomic_DNA"/>
</dbReference>
<gene>
    <name evidence="5" type="ORF">GQ588_13225</name>
</gene>
<reference evidence="5 6" key="1">
    <citation type="submission" date="2019-12" db="EMBL/GenBank/DDBJ databases">
        <title>Sequence classification of anaerobic respiratory reductive dehalogenases: First we see many, then we see few.</title>
        <authorList>
            <person name="Molenda O."/>
            <person name="Puentes Jacome L.A."/>
            <person name="Cao X."/>
            <person name="Nesbo C.L."/>
            <person name="Tang S."/>
            <person name="Morson N."/>
            <person name="Patron J."/>
            <person name="Lomheim L."/>
            <person name="Wishart D.S."/>
            <person name="Edwards E.A."/>
        </authorList>
    </citation>
    <scope>NUCLEOTIDE SEQUENCE [LARGE SCALE GENOMIC DNA]</scope>
    <source>
        <strain evidence="5 6">12DCA</strain>
    </source>
</reference>
<dbReference type="AlphaFoldDB" id="A0A857DM55"/>
<proteinExistence type="inferred from homology"/>
<sequence length="421" mass="44522">MKFKMKRSEQGGSPDLKKPIGKKKMIITVIVILLVLLIGVRIYGAAQSAAEKKAAEQNRQNYVPVEALTLHKQSISSAITLSGKVEADKEASVVVGTPAKVAAVYTKVGDRVSKGQVLFSLDKTDLMSGYNQAAAAYQLAQAGYETNMANYENSKKNYENMKQLYEIGAVSKSELDQAAVAASDAVLETYKGQLAQAKAAYDAAQKALNDMDVKAPIDGILTALDVKIGSMVTSAVSPARVVDLSKVFVTISISEQEINRVHSGQSVQIEVPAAPVKVKGVIDSVSIAANAQGKYTLKTYIDNKDNMIKPGMFANVTLNIAGKDNVLAVPTDAVIFHGGKDVVYVAKDNAAAEMEVTTGLESGTETEIVSGLTEGDIVIIKGQNFVQDGTEIKVVTVDGKQVAQETTDTAASAQTGGGVQK</sequence>
<protein>
    <submittedName>
        <fullName evidence="5">Efflux RND transporter periplasmic adaptor subunit</fullName>
    </submittedName>
</protein>
<evidence type="ECO:0000259" key="4">
    <source>
        <dbReference type="Pfam" id="PF25989"/>
    </source>
</evidence>